<dbReference type="SUPFAM" id="SSF55874">
    <property type="entry name" value="ATPase domain of HSP90 chaperone/DNA topoisomerase II/histidine kinase"/>
    <property type="match status" value="1"/>
</dbReference>
<evidence type="ECO:0000256" key="2">
    <source>
        <dbReference type="ARBA" id="ARBA00022741"/>
    </source>
</evidence>
<keyword evidence="1" id="KW-0808">Transferase</keyword>
<dbReference type="CDD" id="cd00082">
    <property type="entry name" value="HisKA"/>
    <property type="match status" value="1"/>
</dbReference>
<accession>X1BF04</accession>
<protein>
    <recommendedName>
        <fullName evidence="6">Histidine kinase domain-containing protein</fullName>
    </recommendedName>
</protein>
<dbReference type="InterPro" id="IPR003661">
    <property type="entry name" value="HisK_dim/P_dom"/>
</dbReference>
<dbReference type="InterPro" id="IPR005467">
    <property type="entry name" value="His_kinase_dom"/>
</dbReference>
<keyword evidence="5" id="KW-0902">Two-component regulatory system</keyword>
<proteinExistence type="predicted"/>
<evidence type="ECO:0000256" key="3">
    <source>
        <dbReference type="ARBA" id="ARBA00022777"/>
    </source>
</evidence>
<dbReference type="GO" id="GO:0000155">
    <property type="term" value="F:phosphorelay sensor kinase activity"/>
    <property type="evidence" value="ECO:0007669"/>
    <property type="project" value="InterPro"/>
</dbReference>
<dbReference type="Gene3D" id="3.30.565.10">
    <property type="entry name" value="Histidine kinase-like ATPase, C-terminal domain"/>
    <property type="match status" value="1"/>
</dbReference>
<evidence type="ECO:0000256" key="5">
    <source>
        <dbReference type="ARBA" id="ARBA00023012"/>
    </source>
</evidence>
<keyword evidence="3" id="KW-0418">Kinase</keyword>
<dbReference type="InterPro" id="IPR003594">
    <property type="entry name" value="HATPase_dom"/>
</dbReference>
<reference evidence="7" key="1">
    <citation type="journal article" date="2014" name="Front. Microbiol.">
        <title>High frequency of phylogenetically diverse reductive dehalogenase-homologous genes in deep subseafloor sedimentary metagenomes.</title>
        <authorList>
            <person name="Kawai M."/>
            <person name="Futagami T."/>
            <person name="Toyoda A."/>
            <person name="Takaki Y."/>
            <person name="Nishi S."/>
            <person name="Hori S."/>
            <person name="Arai W."/>
            <person name="Tsubouchi T."/>
            <person name="Morono Y."/>
            <person name="Uchiyama I."/>
            <person name="Ito T."/>
            <person name="Fujiyama A."/>
            <person name="Inagaki F."/>
            <person name="Takami H."/>
        </authorList>
    </citation>
    <scope>NUCLEOTIDE SEQUENCE</scope>
    <source>
        <strain evidence="7">Expedition CK06-06</strain>
    </source>
</reference>
<organism evidence="7">
    <name type="scientific">marine sediment metagenome</name>
    <dbReference type="NCBI Taxonomy" id="412755"/>
    <lineage>
        <taxon>unclassified sequences</taxon>
        <taxon>metagenomes</taxon>
        <taxon>ecological metagenomes</taxon>
    </lineage>
</organism>
<feature type="non-terminal residue" evidence="7">
    <location>
        <position position="229"/>
    </location>
</feature>
<evidence type="ECO:0000259" key="6">
    <source>
        <dbReference type="PROSITE" id="PS50109"/>
    </source>
</evidence>
<dbReference type="Gene3D" id="1.10.287.130">
    <property type="match status" value="1"/>
</dbReference>
<comment type="caution">
    <text evidence="7">The sequence shown here is derived from an EMBL/GenBank/DDBJ whole genome shotgun (WGS) entry which is preliminary data.</text>
</comment>
<dbReference type="Pfam" id="PF02518">
    <property type="entry name" value="HATPase_c"/>
    <property type="match status" value="1"/>
</dbReference>
<keyword evidence="4" id="KW-0067">ATP-binding</keyword>
<evidence type="ECO:0000313" key="7">
    <source>
        <dbReference type="EMBL" id="GAG70581.1"/>
    </source>
</evidence>
<feature type="domain" description="Histidine kinase" evidence="6">
    <location>
        <begin position="44"/>
        <end position="229"/>
    </location>
</feature>
<dbReference type="SMART" id="SM00388">
    <property type="entry name" value="HisKA"/>
    <property type="match status" value="1"/>
</dbReference>
<keyword evidence="2" id="KW-0547">Nucleotide-binding</keyword>
<dbReference type="InterPro" id="IPR036890">
    <property type="entry name" value="HATPase_C_sf"/>
</dbReference>
<name>X1BF04_9ZZZZ</name>
<evidence type="ECO:0000256" key="1">
    <source>
        <dbReference type="ARBA" id="ARBA00022679"/>
    </source>
</evidence>
<evidence type="ECO:0000256" key="4">
    <source>
        <dbReference type="ARBA" id="ARBA00022840"/>
    </source>
</evidence>
<sequence>MSYAKYGEIDVIVASTTDITEVIEKETQLIQAGKMTTLGVMAAGMAHEINQPLNVIQVCADFFLKMLKRGQKIEDEDLRSMANDIVTNVERASGVIKHVRDFARQSEPVRSRVNLNDPVNDVFKVLGHQLKVHDVEVELDLDPDIPDILAEHNRLEQVFINLVSNAIDAMDEKDKRPGISDKEKRLTIKSFSENDHACVNITDTGIGMSAEVKNKIFEPFYTTKKVGKG</sequence>
<dbReference type="AlphaFoldDB" id="X1BF04"/>
<dbReference type="GO" id="GO:0005524">
    <property type="term" value="F:ATP binding"/>
    <property type="evidence" value="ECO:0007669"/>
    <property type="project" value="UniProtKB-KW"/>
</dbReference>
<dbReference type="PANTHER" id="PTHR43065:SF46">
    <property type="entry name" value="C4-DICARBOXYLATE TRANSPORT SENSOR PROTEIN DCTB"/>
    <property type="match status" value="1"/>
</dbReference>
<dbReference type="PANTHER" id="PTHR43065">
    <property type="entry name" value="SENSOR HISTIDINE KINASE"/>
    <property type="match status" value="1"/>
</dbReference>
<dbReference type="EMBL" id="BART01006841">
    <property type="protein sequence ID" value="GAG70581.1"/>
    <property type="molecule type" value="Genomic_DNA"/>
</dbReference>
<dbReference type="Pfam" id="PF00512">
    <property type="entry name" value="HisKA"/>
    <property type="match status" value="1"/>
</dbReference>
<dbReference type="PROSITE" id="PS50109">
    <property type="entry name" value="HIS_KIN"/>
    <property type="match status" value="1"/>
</dbReference>
<dbReference type="InterPro" id="IPR036097">
    <property type="entry name" value="HisK_dim/P_sf"/>
</dbReference>
<gene>
    <name evidence="7" type="ORF">S01H4_15615</name>
</gene>
<dbReference type="SUPFAM" id="SSF47384">
    <property type="entry name" value="Homodimeric domain of signal transducing histidine kinase"/>
    <property type="match status" value="1"/>
</dbReference>